<feature type="transmembrane region" description="Helical" evidence="1">
    <location>
        <begin position="177"/>
        <end position="200"/>
    </location>
</feature>
<name>A0ABV5BJS8_9LEPT</name>
<proteinExistence type="predicted"/>
<keyword evidence="1" id="KW-0812">Transmembrane</keyword>
<organism evidence="2 3">
    <name type="scientific">Leptospira wolffii</name>
    <dbReference type="NCBI Taxonomy" id="409998"/>
    <lineage>
        <taxon>Bacteria</taxon>
        <taxon>Pseudomonadati</taxon>
        <taxon>Spirochaetota</taxon>
        <taxon>Spirochaetia</taxon>
        <taxon>Leptospirales</taxon>
        <taxon>Leptospiraceae</taxon>
        <taxon>Leptospira</taxon>
    </lineage>
</organism>
<protein>
    <submittedName>
        <fullName evidence="2">Uncharacterized protein</fullName>
    </submittedName>
</protein>
<evidence type="ECO:0000313" key="2">
    <source>
        <dbReference type="EMBL" id="MFB5735342.1"/>
    </source>
</evidence>
<dbReference type="RefSeq" id="WP_246839120.1">
    <property type="nucleotide sequence ID" value="NZ_JBHILI010000001.1"/>
</dbReference>
<reference evidence="2 3" key="1">
    <citation type="submission" date="2024-09" db="EMBL/GenBank/DDBJ databases">
        <title>Taxonomic and Genotyping Characterization of Leptospira Strains isolated from Multiple Sources in Colombia highlights the importance of intermediate species.</title>
        <authorList>
            <person name="Torres Higuera L."/>
            <person name="Rojas Tapias D."/>
            <person name="Jimenez Velasquez S."/>
            <person name="Renjifo Ibanez C."/>
        </authorList>
    </citation>
    <scope>NUCLEOTIDE SEQUENCE [LARGE SCALE GENOMIC DNA]</scope>
    <source>
        <strain evidence="2 3">Lep080</strain>
    </source>
</reference>
<feature type="transmembrane region" description="Helical" evidence="1">
    <location>
        <begin position="114"/>
        <end position="136"/>
    </location>
</feature>
<dbReference type="Proteomes" id="UP001580391">
    <property type="component" value="Unassembled WGS sequence"/>
</dbReference>
<sequence>MSTVLKDLFFQLIDLLDAVLFEPFRLENTFASWGDYPLKIAKVLVLLLASLSVAAGNILISPPFSSRSIGLLISSFILFLGFFSLLPYPLAYIIDGLAQKKDRKANAKSLFHTVRIGISVFITYGAWAIFLSLLGLGGKVGVLLLYLIHYGLFFIIVIRATMYLYDLKFRDALSFNITTFVITFFFPPAMYFTLGISFAASSQ</sequence>
<keyword evidence="1" id="KW-1133">Transmembrane helix</keyword>
<dbReference type="EMBL" id="JBHILJ010000001">
    <property type="protein sequence ID" value="MFB5735342.1"/>
    <property type="molecule type" value="Genomic_DNA"/>
</dbReference>
<accession>A0ABV5BJS8</accession>
<evidence type="ECO:0000313" key="3">
    <source>
        <dbReference type="Proteomes" id="UP001580391"/>
    </source>
</evidence>
<keyword evidence="3" id="KW-1185">Reference proteome</keyword>
<evidence type="ECO:0000256" key="1">
    <source>
        <dbReference type="SAM" id="Phobius"/>
    </source>
</evidence>
<gene>
    <name evidence="2" type="ORF">ACE5IX_02410</name>
</gene>
<feature type="transmembrane region" description="Helical" evidence="1">
    <location>
        <begin position="143"/>
        <end position="165"/>
    </location>
</feature>
<comment type="caution">
    <text evidence="2">The sequence shown here is derived from an EMBL/GenBank/DDBJ whole genome shotgun (WGS) entry which is preliminary data.</text>
</comment>
<feature type="transmembrane region" description="Helical" evidence="1">
    <location>
        <begin position="40"/>
        <end position="60"/>
    </location>
</feature>
<feature type="transmembrane region" description="Helical" evidence="1">
    <location>
        <begin position="72"/>
        <end position="94"/>
    </location>
</feature>
<keyword evidence="1" id="KW-0472">Membrane</keyword>